<dbReference type="AlphaFoldDB" id="A0A183GKR1"/>
<protein>
    <submittedName>
        <fullName evidence="5">J domain-containing protein</fullName>
    </submittedName>
</protein>
<dbReference type="PANTHER" id="PTHR10351">
    <property type="entry name" value="TRANSCRIPTION FACTOR BTF3 FAMILY MEMBER"/>
    <property type="match status" value="1"/>
</dbReference>
<dbReference type="Gene3D" id="1.10.287.110">
    <property type="entry name" value="DnaJ domain"/>
    <property type="match status" value="1"/>
</dbReference>
<dbReference type="InterPro" id="IPR001623">
    <property type="entry name" value="DnaJ_domain"/>
</dbReference>
<dbReference type="EMBL" id="UZAH01034889">
    <property type="protein sequence ID" value="VDP37782.1"/>
    <property type="molecule type" value="Genomic_DNA"/>
</dbReference>
<evidence type="ECO:0000313" key="5">
    <source>
        <dbReference type="WBParaSite" id="HPBE_0002328101-mRNA-1"/>
    </source>
</evidence>
<evidence type="ECO:0000259" key="2">
    <source>
        <dbReference type="PROSITE" id="PS50076"/>
    </source>
</evidence>
<evidence type="ECO:0000313" key="4">
    <source>
        <dbReference type="Proteomes" id="UP000050761"/>
    </source>
</evidence>
<dbReference type="PROSITE" id="PS50076">
    <property type="entry name" value="DNAJ_2"/>
    <property type="match status" value="1"/>
</dbReference>
<feature type="compositionally biased region" description="Basic and acidic residues" evidence="1">
    <location>
        <begin position="1"/>
        <end position="10"/>
    </location>
</feature>
<gene>
    <name evidence="3" type="ORF">HPBE_LOCUS23280</name>
</gene>
<dbReference type="InterPro" id="IPR039370">
    <property type="entry name" value="BTF3"/>
</dbReference>
<name>A0A183GKR1_HELPZ</name>
<evidence type="ECO:0000313" key="3">
    <source>
        <dbReference type="EMBL" id="VDP37782.1"/>
    </source>
</evidence>
<dbReference type="CDD" id="cd06257">
    <property type="entry name" value="DnaJ"/>
    <property type="match status" value="1"/>
</dbReference>
<accession>A0A3P8CGI8</accession>
<dbReference type="SUPFAM" id="SSF46565">
    <property type="entry name" value="Chaperone J-domain"/>
    <property type="match status" value="1"/>
</dbReference>
<keyword evidence="4" id="KW-1185">Reference proteome</keyword>
<dbReference type="PROSITE" id="PS00636">
    <property type="entry name" value="DNAJ_1"/>
    <property type="match status" value="1"/>
</dbReference>
<evidence type="ECO:0000256" key="1">
    <source>
        <dbReference type="SAM" id="MobiDB-lite"/>
    </source>
</evidence>
<reference evidence="5" key="2">
    <citation type="submission" date="2019-09" db="UniProtKB">
        <authorList>
            <consortium name="WormBaseParasite"/>
        </authorList>
    </citation>
    <scope>IDENTIFICATION</scope>
</reference>
<proteinExistence type="predicted"/>
<feature type="region of interest" description="Disordered" evidence="1">
    <location>
        <begin position="1"/>
        <end position="47"/>
    </location>
</feature>
<sequence>DSQCLLKDDNAGVTRLFDDYGPGNRQNRQGGPRTDVRHPDKNTAPDAQEKFVAISRAYELLSDPLRKEHFDKFGAVDESPQTGPQNHGF</sequence>
<dbReference type="Proteomes" id="UP000050761">
    <property type="component" value="Unassembled WGS sequence"/>
</dbReference>
<dbReference type="InterPro" id="IPR036869">
    <property type="entry name" value="J_dom_sf"/>
</dbReference>
<accession>A0A183GKR1</accession>
<feature type="compositionally biased region" description="Basic and acidic residues" evidence="1">
    <location>
        <begin position="34"/>
        <end position="47"/>
    </location>
</feature>
<dbReference type="Pfam" id="PF00226">
    <property type="entry name" value="DnaJ"/>
    <property type="match status" value="1"/>
</dbReference>
<organism evidence="4 5">
    <name type="scientific">Heligmosomoides polygyrus</name>
    <name type="common">Parasitic roundworm</name>
    <dbReference type="NCBI Taxonomy" id="6339"/>
    <lineage>
        <taxon>Eukaryota</taxon>
        <taxon>Metazoa</taxon>
        <taxon>Ecdysozoa</taxon>
        <taxon>Nematoda</taxon>
        <taxon>Chromadorea</taxon>
        <taxon>Rhabditida</taxon>
        <taxon>Rhabditina</taxon>
        <taxon>Rhabditomorpha</taxon>
        <taxon>Strongyloidea</taxon>
        <taxon>Heligmosomidae</taxon>
        <taxon>Heligmosomoides</taxon>
    </lineage>
</organism>
<feature type="domain" description="J" evidence="2">
    <location>
        <begin position="1"/>
        <end position="74"/>
    </location>
</feature>
<reference evidence="3 4" key="1">
    <citation type="submission" date="2018-11" db="EMBL/GenBank/DDBJ databases">
        <authorList>
            <consortium name="Pathogen Informatics"/>
        </authorList>
    </citation>
    <scope>NUCLEOTIDE SEQUENCE [LARGE SCALE GENOMIC DNA]</scope>
</reference>
<dbReference type="OrthoDB" id="10250354at2759"/>
<dbReference type="WBParaSite" id="HPBE_0002328101-mRNA-1">
    <property type="protein sequence ID" value="HPBE_0002328101-mRNA-1"/>
    <property type="gene ID" value="HPBE_0002328101"/>
</dbReference>
<dbReference type="InterPro" id="IPR018253">
    <property type="entry name" value="DnaJ_domain_CS"/>
</dbReference>